<dbReference type="SUPFAM" id="SSF46785">
    <property type="entry name" value="Winged helix' DNA-binding domain"/>
    <property type="match status" value="1"/>
</dbReference>
<dbReference type="PANTHER" id="PTHR22792:SF62">
    <property type="entry name" value="LA-RELATED PROTEIN 7"/>
    <property type="match status" value="1"/>
</dbReference>
<dbReference type="GO" id="GO:0003723">
    <property type="term" value="F:RNA binding"/>
    <property type="evidence" value="ECO:0007669"/>
    <property type="project" value="UniProtKB-UniRule"/>
</dbReference>
<dbReference type="AlphaFoldDB" id="A0A1B6LF82"/>
<dbReference type="PRINTS" id="PR00302">
    <property type="entry name" value="LUPUSLA"/>
</dbReference>
<dbReference type="CDD" id="cd07323">
    <property type="entry name" value="LAM"/>
    <property type="match status" value="1"/>
</dbReference>
<dbReference type="InterPro" id="IPR006630">
    <property type="entry name" value="La_HTH"/>
</dbReference>
<keyword evidence="4" id="KW-0804">Transcription</keyword>
<feature type="region of interest" description="Disordered" evidence="7">
    <location>
        <begin position="217"/>
        <end position="448"/>
    </location>
</feature>
<feature type="compositionally biased region" description="Basic and acidic residues" evidence="7">
    <location>
        <begin position="351"/>
        <end position="379"/>
    </location>
</feature>
<keyword evidence="5" id="KW-0539">Nucleus</keyword>
<evidence type="ECO:0000259" key="8">
    <source>
        <dbReference type="PROSITE" id="PS50102"/>
    </source>
</evidence>
<organism evidence="10">
    <name type="scientific">Graphocephala atropunctata</name>
    <dbReference type="NCBI Taxonomy" id="36148"/>
    <lineage>
        <taxon>Eukaryota</taxon>
        <taxon>Metazoa</taxon>
        <taxon>Ecdysozoa</taxon>
        <taxon>Arthropoda</taxon>
        <taxon>Hexapoda</taxon>
        <taxon>Insecta</taxon>
        <taxon>Pterygota</taxon>
        <taxon>Neoptera</taxon>
        <taxon>Paraneoptera</taxon>
        <taxon>Hemiptera</taxon>
        <taxon>Auchenorrhyncha</taxon>
        <taxon>Membracoidea</taxon>
        <taxon>Cicadellidae</taxon>
        <taxon>Cicadellinae</taxon>
        <taxon>Cicadellini</taxon>
        <taxon>Graphocephala</taxon>
    </lineage>
</organism>
<dbReference type="GO" id="GO:0005634">
    <property type="term" value="C:nucleus"/>
    <property type="evidence" value="ECO:0007669"/>
    <property type="project" value="UniProtKB-SubCell"/>
</dbReference>
<dbReference type="PROSITE" id="PS50961">
    <property type="entry name" value="HTH_LA"/>
    <property type="match status" value="1"/>
</dbReference>
<dbReference type="InterPro" id="IPR002344">
    <property type="entry name" value="Lupus_La"/>
</dbReference>
<keyword evidence="3" id="KW-0805">Transcription regulation</keyword>
<protein>
    <submittedName>
        <fullName evidence="10">Uncharacterized protein</fullName>
    </submittedName>
</protein>
<feature type="compositionally biased region" description="Basic residues" evidence="7">
    <location>
        <begin position="341"/>
        <end position="350"/>
    </location>
</feature>
<dbReference type="InterPro" id="IPR045180">
    <property type="entry name" value="La_dom_prot"/>
</dbReference>
<keyword evidence="2 6" id="KW-0694">RNA-binding</keyword>
<feature type="region of interest" description="Disordered" evidence="7">
    <location>
        <begin position="1"/>
        <end position="35"/>
    </location>
</feature>
<feature type="domain" description="HTH La-type RNA-binding" evidence="9">
    <location>
        <begin position="38"/>
        <end position="130"/>
    </location>
</feature>
<feature type="compositionally biased region" description="Basic and acidic residues" evidence="7">
    <location>
        <begin position="244"/>
        <end position="271"/>
    </location>
</feature>
<dbReference type="GO" id="GO:0006396">
    <property type="term" value="P:RNA processing"/>
    <property type="evidence" value="ECO:0007669"/>
    <property type="project" value="InterPro"/>
</dbReference>
<gene>
    <name evidence="10" type="ORF">g.39416</name>
</gene>
<dbReference type="PROSITE" id="PS50102">
    <property type="entry name" value="RRM"/>
    <property type="match status" value="1"/>
</dbReference>
<evidence type="ECO:0000256" key="4">
    <source>
        <dbReference type="ARBA" id="ARBA00023163"/>
    </source>
</evidence>
<dbReference type="SUPFAM" id="SSF54928">
    <property type="entry name" value="RNA-binding domain, RBD"/>
    <property type="match status" value="1"/>
</dbReference>
<dbReference type="SMART" id="SM00360">
    <property type="entry name" value="RRM"/>
    <property type="match status" value="1"/>
</dbReference>
<feature type="compositionally biased region" description="Basic residues" evidence="7">
    <location>
        <begin position="433"/>
        <end position="444"/>
    </location>
</feature>
<dbReference type="Gene3D" id="1.10.10.10">
    <property type="entry name" value="Winged helix-like DNA-binding domain superfamily/Winged helix DNA-binding domain"/>
    <property type="match status" value="1"/>
</dbReference>
<feature type="compositionally biased region" description="Basic and acidic residues" evidence="7">
    <location>
        <begin position="387"/>
        <end position="401"/>
    </location>
</feature>
<dbReference type="Pfam" id="PF00076">
    <property type="entry name" value="RRM_1"/>
    <property type="match status" value="1"/>
</dbReference>
<dbReference type="InterPro" id="IPR036388">
    <property type="entry name" value="WH-like_DNA-bd_sf"/>
</dbReference>
<feature type="domain" description="RRM" evidence="8">
    <location>
        <begin position="134"/>
        <end position="209"/>
    </location>
</feature>
<feature type="region of interest" description="Disordered" evidence="7">
    <location>
        <begin position="480"/>
        <end position="502"/>
    </location>
</feature>
<evidence type="ECO:0000256" key="3">
    <source>
        <dbReference type="ARBA" id="ARBA00023015"/>
    </source>
</evidence>
<dbReference type="InterPro" id="IPR000504">
    <property type="entry name" value="RRM_dom"/>
</dbReference>
<evidence type="ECO:0000256" key="6">
    <source>
        <dbReference type="PROSITE-ProRule" id="PRU00332"/>
    </source>
</evidence>
<evidence type="ECO:0000313" key="10">
    <source>
        <dbReference type="EMBL" id="JAT22224.1"/>
    </source>
</evidence>
<dbReference type="SMART" id="SM00715">
    <property type="entry name" value="LA"/>
    <property type="match status" value="1"/>
</dbReference>
<dbReference type="Pfam" id="PF05383">
    <property type="entry name" value="La"/>
    <property type="match status" value="1"/>
</dbReference>
<dbReference type="InterPro" id="IPR036390">
    <property type="entry name" value="WH_DNA-bd_sf"/>
</dbReference>
<evidence type="ECO:0000256" key="7">
    <source>
        <dbReference type="SAM" id="MobiDB-lite"/>
    </source>
</evidence>
<comment type="subcellular location">
    <subcellularLocation>
        <location evidence="1">Nucleus</location>
    </subcellularLocation>
</comment>
<feature type="compositionally biased region" description="Basic and acidic residues" evidence="7">
    <location>
        <begin position="218"/>
        <end position="237"/>
    </location>
</feature>
<feature type="compositionally biased region" description="Basic and acidic residues" evidence="7">
    <location>
        <begin position="280"/>
        <end position="314"/>
    </location>
</feature>
<evidence type="ECO:0000259" key="9">
    <source>
        <dbReference type="PROSITE" id="PS50961"/>
    </source>
</evidence>
<dbReference type="InterPro" id="IPR012677">
    <property type="entry name" value="Nucleotide-bd_a/b_plait_sf"/>
</dbReference>
<dbReference type="Gene3D" id="3.30.70.330">
    <property type="match status" value="1"/>
</dbReference>
<evidence type="ECO:0000256" key="5">
    <source>
        <dbReference type="ARBA" id="ARBA00023242"/>
    </source>
</evidence>
<evidence type="ECO:0000256" key="2">
    <source>
        <dbReference type="ARBA" id="ARBA00022884"/>
    </source>
</evidence>
<dbReference type="GO" id="GO:1990904">
    <property type="term" value="C:ribonucleoprotein complex"/>
    <property type="evidence" value="ECO:0007669"/>
    <property type="project" value="InterPro"/>
</dbReference>
<dbReference type="InterPro" id="IPR035979">
    <property type="entry name" value="RBD_domain_sf"/>
</dbReference>
<dbReference type="EMBL" id="GEBQ01017753">
    <property type="protein sequence ID" value="JAT22224.1"/>
    <property type="molecule type" value="Transcribed_RNA"/>
</dbReference>
<reference evidence="10" key="1">
    <citation type="submission" date="2015-11" db="EMBL/GenBank/DDBJ databases">
        <title>De novo transcriptome assembly of four potential Pierce s Disease insect vectors from Arizona vineyards.</title>
        <authorList>
            <person name="Tassone E.E."/>
        </authorList>
    </citation>
    <scope>NUCLEOTIDE SEQUENCE</scope>
</reference>
<accession>A0A1B6LF82</accession>
<name>A0A1B6LF82_9HEMI</name>
<feature type="compositionally biased region" description="Basic and acidic residues" evidence="7">
    <location>
        <begin position="417"/>
        <end position="432"/>
    </location>
</feature>
<feature type="non-terminal residue" evidence="10">
    <location>
        <position position="502"/>
    </location>
</feature>
<evidence type="ECO:0000256" key="1">
    <source>
        <dbReference type="ARBA" id="ARBA00004123"/>
    </source>
</evidence>
<proteinExistence type="predicted"/>
<sequence length="502" mass="57856">MKMGEETDIAEPMPSEDVVAAESVTTANEPSKLGHSKRKRKRCLYQSLLNLMEFYLGDANLSKDRFMSQRIQGQPFVYVDLAVFLTFNKVKLLTLSIEDLARALDDSEILQISDDRTQVCRKTPIRKKENEDECTIYVEQLGPQMDHEYLMKFFSQFGIVDYVSIPRYAASGKFKGFAFVEFKDPQTAKAALEAFNAKGCCLSPDMAPEELLSIKNFDTNKENKGDSEVKSKMRDTSNEQGSSKSEETNLVDKHNDLLEDVTDKAVEDKSFKKDRRKRKYSEQNENLKHKSKEFDQVECSKQRMKDKNIPKKEEENMDAFKLPHQDNSEESELVPDEKVLSKKSKKKLKHISHEKSLNHSVADLKNENEVIVSDDEKLQGKKKKRKHVEEKKCEESLEPSKKKSKLNVEDTMDAEDSDKGEGEDSEVVEEKKNRKRKKTKKVKKPSAFSLGLKVLPKKEWKHLRNKYLNMQRDMMRTLKQHLSNSYKSAAPQGTEEAEAKLE</sequence>
<dbReference type="PANTHER" id="PTHR22792">
    <property type="entry name" value="LUPUS LA PROTEIN-RELATED"/>
    <property type="match status" value="1"/>
</dbReference>